<organism evidence="1">
    <name type="scientific">Cladocopium goreaui</name>
    <dbReference type="NCBI Taxonomy" id="2562237"/>
    <lineage>
        <taxon>Eukaryota</taxon>
        <taxon>Sar</taxon>
        <taxon>Alveolata</taxon>
        <taxon>Dinophyceae</taxon>
        <taxon>Suessiales</taxon>
        <taxon>Symbiodiniaceae</taxon>
        <taxon>Cladocopium</taxon>
    </lineage>
</organism>
<name>A0A9P1FEL3_9DINO</name>
<reference evidence="1" key="1">
    <citation type="submission" date="2022-10" db="EMBL/GenBank/DDBJ databases">
        <authorList>
            <person name="Chen Y."/>
            <person name="Dougan E. K."/>
            <person name="Chan C."/>
            <person name="Rhodes N."/>
            <person name="Thang M."/>
        </authorList>
    </citation>
    <scope>NUCLEOTIDE SEQUENCE</scope>
</reference>
<dbReference type="EMBL" id="CAMXCT030000066">
    <property type="protein sequence ID" value="CAL4760620.1"/>
    <property type="molecule type" value="Genomic_DNA"/>
</dbReference>
<dbReference type="EMBL" id="CAMXCT020000066">
    <property type="protein sequence ID" value="CAL1126683.1"/>
    <property type="molecule type" value="Genomic_DNA"/>
</dbReference>
<accession>A0A9P1FEL3</accession>
<keyword evidence="3" id="KW-1185">Reference proteome</keyword>
<dbReference type="EMBL" id="CAMXCT010000066">
    <property type="protein sequence ID" value="CAI3973308.1"/>
    <property type="molecule type" value="Genomic_DNA"/>
</dbReference>
<proteinExistence type="predicted"/>
<evidence type="ECO:0000313" key="1">
    <source>
        <dbReference type="EMBL" id="CAI3973308.1"/>
    </source>
</evidence>
<comment type="caution">
    <text evidence="1">The sequence shown here is derived from an EMBL/GenBank/DDBJ whole genome shotgun (WGS) entry which is preliminary data.</text>
</comment>
<sequence length="253" mass="28186">MMIKCLRGVEGSAASPCTRARTVLQLATPGLMPLLPLPSSIIVESLLPWLHAGSVFRLATTARFDDPLLATFTSQARTALQELPIAFEDVLLTGMNVPVFEHRRVPRLILVPSAPEQATTAEKVRAFAAIRYNLLEERPGEFERHMLQEDDAMVGPNLQAWIGCYNHDLGLPAAYDESILQLQSVPTGYVWFDHVRREALGVTVQQEILPPQEWATWGSIFLLYAEHPVNDFVLAFWEPETANGRAIPPPLPE</sequence>
<evidence type="ECO:0000313" key="3">
    <source>
        <dbReference type="Proteomes" id="UP001152797"/>
    </source>
</evidence>
<dbReference type="AlphaFoldDB" id="A0A9P1FEL3"/>
<dbReference type="Proteomes" id="UP001152797">
    <property type="component" value="Unassembled WGS sequence"/>
</dbReference>
<protein>
    <submittedName>
        <fullName evidence="1">Uncharacterized protein</fullName>
    </submittedName>
</protein>
<gene>
    <name evidence="1" type="ORF">C1SCF055_LOCUS1827</name>
</gene>
<reference evidence="2" key="2">
    <citation type="submission" date="2024-04" db="EMBL/GenBank/DDBJ databases">
        <authorList>
            <person name="Chen Y."/>
            <person name="Shah S."/>
            <person name="Dougan E. K."/>
            <person name="Thang M."/>
            <person name="Chan C."/>
        </authorList>
    </citation>
    <scope>NUCLEOTIDE SEQUENCE [LARGE SCALE GENOMIC DNA]</scope>
</reference>
<evidence type="ECO:0000313" key="2">
    <source>
        <dbReference type="EMBL" id="CAL1126683.1"/>
    </source>
</evidence>